<reference evidence="7 8" key="1">
    <citation type="submission" date="2016-08" db="EMBL/GenBank/DDBJ databases">
        <title>New Insights into Marine Group III Euryarchaeota, from dark to light.</title>
        <authorList>
            <person name="Haro-Moreno J.M."/>
            <person name="Rodriguez-Valera F."/>
            <person name="Lopez-Garcia P."/>
            <person name="Moreira D."/>
            <person name="Martin-Cuadrado A.B."/>
        </authorList>
    </citation>
    <scope>NUCLEOTIDE SEQUENCE [LARGE SCALE GENOMIC DNA]</scope>
    <source>
        <strain evidence="7">CG-Epi2</strain>
    </source>
</reference>
<comment type="function">
    <text evidence="6">Part of the phosphoribosylformylglycinamidine synthase complex involved in the purines biosynthetic pathway. Catalyzes the ATP-dependent conversion of formylglycinamide ribonucleotide (FGAR) and glutamine to yield formylglycinamidine ribonucleotide (FGAM) and glutamate. The FGAM synthase complex is composed of three subunits. PurQ produces an ammonia molecule by converting glutamine to glutamate. PurL transfers the ammonia molecule to FGAR to form FGAM in an ATP-dependent manner. PurS interacts with PurQ and PurL and is thought to assist in the transfer of the ammonia molecule from PurQ to PurL.</text>
</comment>
<dbReference type="GO" id="GO:0005524">
    <property type="term" value="F:ATP binding"/>
    <property type="evidence" value="ECO:0007669"/>
    <property type="project" value="UniProtKB-UniRule"/>
</dbReference>
<dbReference type="EC" id="6.3.5.3" evidence="6"/>
<evidence type="ECO:0000256" key="4">
    <source>
        <dbReference type="ARBA" id="ARBA00022755"/>
    </source>
</evidence>
<evidence type="ECO:0000313" key="8">
    <source>
        <dbReference type="Proteomes" id="UP000183615"/>
    </source>
</evidence>
<keyword evidence="4 6" id="KW-0658">Purine biosynthesis</keyword>
<name>A0A1J5TKB0_9ARCH</name>
<dbReference type="Gene3D" id="3.30.1280.10">
    <property type="entry name" value="Phosphoribosylformylglycinamidine synthase subunit PurS"/>
    <property type="match status" value="1"/>
</dbReference>
<comment type="similarity">
    <text evidence="6">Belongs to the PurS family.</text>
</comment>
<dbReference type="EMBL" id="MIYZ01000042">
    <property type="protein sequence ID" value="OIR21399.1"/>
    <property type="molecule type" value="Genomic_DNA"/>
</dbReference>
<keyword evidence="5 6" id="KW-0067">ATP-binding</keyword>
<keyword evidence="1 6" id="KW-0963">Cytoplasm</keyword>
<comment type="caution">
    <text evidence="7">The sequence shown here is derived from an EMBL/GenBank/DDBJ whole genome shotgun (WGS) entry which is preliminary data.</text>
</comment>
<sequence>MVTEIEIRVGLKTGMADPEGANVQKALHLLGFDSIDKVESAKCYRIIIDKEKEAALEIAEKMCQQLLANPVVHKYTISVAD</sequence>
<dbReference type="GO" id="GO:0006189">
    <property type="term" value="P:'de novo' IMP biosynthetic process"/>
    <property type="evidence" value="ECO:0007669"/>
    <property type="project" value="UniProtKB-UniRule"/>
</dbReference>
<dbReference type="GO" id="GO:0005737">
    <property type="term" value="C:cytoplasm"/>
    <property type="evidence" value="ECO:0007669"/>
    <property type="project" value="UniProtKB-SubCell"/>
</dbReference>
<dbReference type="GO" id="GO:0004642">
    <property type="term" value="F:phosphoribosylformylglycinamidine synthase activity"/>
    <property type="evidence" value="ECO:0007669"/>
    <property type="project" value="UniProtKB-UniRule"/>
</dbReference>
<accession>A0A1J5TKB0</accession>
<keyword evidence="2 6" id="KW-0436">Ligase</keyword>
<dbReference type="PANTHER" id="PTHR34696:SF1">
    <property type="entry name" value="PHOSPHORIBOSYLFORMYLGLYCINAMIDINE SYNTHASE SUBUNIT PURS"/>
    <property type="match status" value="1"/>
</dbReference>
<dbReference type="HAMAP" id="MF_01926">
    <property type="entry name" value="PurS"/>
    <property type="match status" value="1"/>
</dbReference>
<evidence type="ECO:0000313" key="7">
    <source>
        <dbReference type="EMBL" id="OIR21399.1"/>
    </source>
</evidence>
<dbReference type="InterPro" id="IPR036604">
    <property type="entry name" value="PurS-like_sf"/>
</dbReference>
<protein>
    <recommendedName>
        <fullName evidence="6">Phosphoribosylformylglycinamidine synthase subunit PurS</fullName>
        <shortName evidence="6">FGAM synthase</shortName>
        <ecNumber evidence="6">6.3.5.3</ecNumber>
    </recommendedName>
    <alternativeName>
        <fullName evidence="6">Formylglycinamide ribonucleotide amidotransferase subunit III</fullName>
        <shortName evidence="6">FGAR amidotransferase III</shortName>
        <shortName evidence="6">FGAR-AT III</shortName>
    </alternativeName>
    <alternativeName>
        <fullName evidence="6">Phosphoribosylformylglycinamidine synthase subunit III</fullName>
    </alternativeName>
</protein>
<comment type="subunit">
    <text evidence="6">Part of the FGAM synthase complex composed of 1 PurL, 1 PurQ and 2 PurS subunits.</text>
</comment>
<proteinExistence type="inferred from homology"/>
<organism evidence="7 8">
    <name type="scientific">Marine Group III euryarchaeote CG-Epi2</name>
    <dbReference type="NCBI Taxonomy" id="1888996"/>
    <lineage>
        <taxon>Archaea</taxon>
        <taxon>Methanobacteriati</taxon>
        <taxon>Thermoplasmatota</taxon>
        <taxon>Thermoplasmata</taxon>
        <taxon>Candidatus Thermoprofundales</taxon>
    </lineage>
</organism>
<evidence type="ECO:0000256" key="2">
    <source>
        <dbReference type="ARBA" id="ARBA00022598"/>
    </source>
</evidence>
<gene>
    <name evidence="6" type="primary">purS</name>
    <name evidence="7" type="ORF">BET99_02500</name>
</gene>
<keyword evidence="3 6" id="KW-0547">Nucleotide-binding</keyword>
<dbReference type="PANTHER" id="PTHR34696">
    <property type="entry name" value="PHOSPHORIBOSYLFORMYLGLYCINAMIDINE SYNTHASE SUBUNIT PURS"/>
    <property type="match status" value="1"/>
</dbReference>
<dbReference type="AlphaFoldDB" id="A0A1J5TKB0"/>
<evidence type="ECO:0000256" key="1">
    <source>
        <dbReference type="ARBA" id="ARBA00022490"/>
    </source>
</evidence>
<comment type="subcellular location">
    <subcellularLocation>
        <location evidence="6">Cytoplasm</location>
    </subcellularLocation>
</comment>
<dbReference type="SUPFAM" id="SSF82697">
    <property type="entry name" value="PurS-like"/>
    <property type="match status" value="1"/>
</dbReference>
<dbReference type="NCBIfam" id="TIGR00302">
    <property type="entry name" value="phosphoribosylformylglycinamidine synthase subunit PurS"/>
    <property type="match status" value="1"/>
</dbReference>
<evidence type="ECO:0000256" key="5">
    <source>
        <dbReference type="ARBA" id="ARBA00022840"/>
    </source>
</evidence>
<evidence type="ECO:0000256" key="6">
    <source>
        <dbReference type="HAMAP-Rule" id="MF_01926"/>
    </source>
</evidence>
<dbReference type="Pfam" id="PF02700">
    <property type="entry name" value="PurS"/>
    <property type="match status" value="1"/>
</dbReference>
<evidence type="ECO:0000256" key="3">
    <source>
        <dbReference type="ARBA" id="ARBA00022741"/>
    </source>
</evidence>
<dbReference type="UniPathway" id="UPA00074">
    <property type="reaction ID" value="UER00128"/>
</dbReference>
<dbReference type="Proteomes" id="UP000183615">
    <property type="component" value="Unassembled WGS sequence"/>
</dbReference>
<dbReference type="NCBIfam" id="NF004630">
    <property type="entry name" value="PRK05974.1"/>
    <property type="match status" value="1"/>
</dbReference>
<comment type="catalytic activity">
    <reaction evidence="6">
        <text>N(2)-formyl-N(1)-(5-phospho-beta-D-ribosyl)glycinamide + L-glutamine + ATP + H2O = 2-formamido-N(1)-(5-O-phospho-beta-D-ribosyl)acetamidine + L-glutamate + ADP + phosphate + H(+)</text>
        <dbReference type="Rhea" id="RHEA:17129"/>
        <dbReference type="ChEBI" id="CHEBI:15377"/>
        <dbReference type="ChEBI" id="CHEBI:15378"/>
        <dbReference type="ChEBI" id="CHEBI:29985"/>
        <dbReference type="ChEBI" id="CHEBI:30616"/>
        <dbReference type="ChEBI" id="CHEBI:43474"/>
        <dbReference type="ChEBI" id="CHEBI:58359"/>
        <dbReference type="ChEBI" id="CHEBI:147286"/>
        <dbReference type="ChEBI" id="CHEBI:147287"/>
        <dbReference type="ChEBI" id="CHEBI:456216"/>
        <dbReference type="EC" id="6.3.5.3"/>
    </reaction>
</comment>
<dbReference type="InterPro" id="IPR003850">
    <property type="entry name" value="PurS"/>
</dbReference>
<comment type="pathway">
    <text evidence="6">Purine metabolism; IMP biosynthesis via de novo pathway; 5-amino-1-(5-phospho-D-ribosyl)imidazole from N(2)-formyl-N(1)-(5-phospho-D-ribosyl)glycinamide: step 1/2.</text>
</comment>